<dbReference type="EMBL" id="FPKH01000003">
    <property type="protein sequence ID" value="SFX79850.1"/>
    <property type="molecule type" value="Genomic_DNA"/>
</dbReference>
<organism evidence="6 7">
    <name type="scientific">Janthinobacterium lividum</name>
    <dbReference type="NCBI Taxonomy" id="29581"/>
    <lineage>
        <taxon>Bacteria</taxon>
        <taxon>Pseudomonadati</taxon>
        <taxon>Pseudomonadota</taxon>
        <taxon>Betaproteobacteria</taxon>
        <taxon>Burkholderiales</taxon>
        <taxon>Oxalobacteraceae</taxon>
        <taxon>Janthinobacterium</taxon>
    </lineage>
</organism>
<dbReference type="PANTHER" id="PTHR47506:SF1">
    <property type="entry name" value="HTH-TYPE TRANSCRIPTIONAL REGULATOR YJDC"/>
    <property type="match status" value="1"/>
</dbReference>
<dbReference type="Pfam" id="PF00440">
    <property type="entry name" value="TetR_N"/>
    <property type="match status" value="1"/>
</dbReference>
<keyword evidence="3" id="KW-0804">Transcription</keyword>
<keyword evidence="2 4" id="KW-0238">DNA-binding</keyword>
<dbReference type="SUPFAM" id="SSF46689">
    <property type="entry name" value="Homeodomain-like"/>
    <property type="match status" value="1"/>
</dbReference>
<reference evidence="6 7" key="1">
    <citation type="submission" date="2016-11" db="EMBL/GenBank/DDBJ databases">
        <authorList>
            <person name="Varghese N."/>
            <person name="Submissions S."/>
        </authorList>
    </citation>
    <scope>NUCLEOTIDE SEQUENCE [LARGE SCALE GENOMIC DNA]</scope>
    <source>
        <strain evidence="6 7">NFR18</strain>
    </source>
</reference>
<evidence type="ECO:0000256" key="3">
    <source>
        <dbReference type="ARBA" id="ARBA00023163"/>
    </source>
</evidence>
<dbReference type="AlphaFoldDB" id="A0AB38CA01"/>
<comment type="caution">
    <text evidence="6">The sequence shown here is derived from an EMBL/GenBank/DDBJ whole genome shotgun (WGS) entry which is preliminary data.</text>
</comment>
<protein>
    <submittedName>
        <fullName evidence="6">Transcriptional regulator, TetR family</fullName>
    </submittedName>
</protein>
<evidence type="ECO:0000313" key="7">
    <source>
        <dbReference type="Proteomes" id="UP000182489"/>
    </source>
</evidence>
<evidence type="ECO:0000256" key="2">
    <source>
        <dbReference type="ARBA" id="ARBA00023125"/>
    </source>
</evidence>
<evidence type="ECO:0000259" key="5">
    <source>
        <dbReference type="PROSITE" id="PS50977"/>
    </source>
</evidence>
<evidence type="ECO:0000256" key="1">
    <source>
        <dbReference type="ARBA" id="ARBA00023015"/>
    </source>
</evidence>
<feature type="DNA-binding region" description="H-T-H motif" evidence="4">
    <location>
        <begin position="29"/>
        <end position="48"/>
    </location>
</feature>
<evidence type="ECO:0000256" key="4">
    <source>
        <dbReference type="PROSITE-ProRule" id="PRU00335"/>
    </source>
</evidence>
<dbReference type="PANTHER" id="PTHR47506">
    <property type="entry name" value="TRANSCRIPTIONAL REGULATORY PROTEIN"/>
    <property type="match status" value="1"/>
</dbReference>
<sequence length="131" mass="13993">MARPRNFDEATVTSQAAAVFGSLGYNAASIDDLVKATGLLRGSLYKAFGSKRHLFERVLTQALQPGWPAREEAVDLLIIALKELAPSDAAITALCRAAVLDTGADTSRLLGERLLSHLDQPTKETPCLASN</sequence>
<dbReference type="InterPro" id="IPR009057">
    <property type="entry name" value="Homeodomain-like_sf"/>
</dbReference>
<proteinExistence type="predicted"/>
<feature type="domain" description="HTH tetR-type" evidence="5">
    <location>
        <begin position="6"/>
        <end position="66"/>
    </location>
</feature>
<keyword evidence="1" id="KW-0805">Transcription regulation</keyword>
<dbReference type="Gene3D" id="1.10.10.60">
    <property type="entry name" value="Homeodomain-like"/>
    <property type="match status" value="1"/>
</dbReference>
<dbReference type="GO" id="GO:0003677">
    <property type="term" value="F:DNA binding"/>
    <property type="evidence" value="ECO:0007669"/>
    <property type="project" value="UniProtKB-UniRule"/>
</dbReference>
<dbReference type="RefSeq" id="WP_072454667.1">
    <property type="nucleotide sequence ID" value="NZ_FPKH01000003.1"/>
</dbReference>
<accession>A0AB38CA01</accession>
<evidence type="ECO:0000313" key="6">
    <source>
        <dbReference type="EMBL" id="SFX79850.1"/>
    </source>
</evidence>
<dbReference type="Proteomes" id="UP000182489">
    <property type="component" value="Unassembled WGS sequence"/>
</dbReference>
<name>A0AB38CA01_9BURK</name>
<dbReference type="PROSITE" id="PS50977">
    <property type="entry name" value="HTH_TETR_2"/>
    <property type="match status" value="1"/>
</dbReference>
<dbReference type="InterPro" id="IPR001647">
    <property type="entry name" value="HTH_TetR"/>
</dbReference>
<gene>
    <name evidence="6" type="ORF">SAMN03097694_3290</name>
</gene>